<evidence type="ECO:0000313" key="6">
    <source>
        <dbReference type="EMBL" id="SVD62795.1"/>
    </source>
</evidence>
<proteinExistence type="predicted"/>
<keyword evidence="2" id="KW-1134">Transmembrane beta strand</keyword>
<dbReference type="AlphaFoldDB" id="A0A382WWS7"/>
<dbReference type="Gene3D" id="1.20.1600.10">
    <property type="entry name" value="Outer membrane efflux proteins (OEP)"/>
    <property type="match status" value="1"/>
</dbReference>
<dbReference type="PANTHER" id="PTHR30026:SF23">
    <property type="entry name" value="TO APRF-PUTATIVE OUTER MEMBRANE EFFLUX PROTEIN OR SECRETED ALKALINE PHOSPHATASE-RELATED"/>
    <property type="match status" value="1"/>
</dbReference>
<organism evidence="6">
    <name type="scientific">marine metagenome</name>
    <dbReference type="NCBI Taxonomy" id="408172"/>
    <lineage>
        <taxon>unclassified sequences</taxon>
        <taxon>metagenomes</taxon>
        <taxon>ecological metagenomes</taxon>
    </lineage>
</organism>
<keyword evidence="5" id="KW-0998">Cell outer membrane</keyword>
<accession>A0A382WWS7</accession>
<evidence type="ECO:0000256" key="5">
    <source>
        <dbReference type="ARBA" id="ARBA00023237"/>
    </source>
</evidence>
<dbReference type="GO" id="GO:0009279">
    <property type="term" value="C:cell outer membrane"/>
    <property type="evidence" value="ECO:0007669"/>
    <property type="project" value="UniProtKB-SubCell"/>
</dbReference>
<dbReference type="GO" id="GO:0015562">
    <property type="term" value="F:efflux transmembrane transporter activity"/>
    <property type="evidence" value="ECO:0007669"/>
    <property type="project" value="InterPro"/>
</dbReference>
<dbReference type="PANTHER" id="PTHR30026">
    <property type="entry name" value="OUTER MEMBRANE PROTEIN TOLC"/>
    <property type="match status" value="1"/>
</dbReference>
<evidence type="ECO:0000256" key="2">
    <source>
        <dbReference type="ARBA" id="ARBA00022452"/>
    </source>
</evidence>
<keyword evidence="4" id="KW-0472">Membrane</keyword>
<reference evidence="6" key="1">
    <citation type="submission" date="2018-05" db="EMBL/GenBank/DDBJ databases">
        <authorList>
            <person name="Lanie J.A."/>
            <person name="Ng W.-L."/>
            <person name="Kazmierczak K.M."/>
            <person name="Andrzejewski T.M."/>
            <person name="Davidsen T.M."/>
            <person name="Wayne K.J."/>
            <person name="Tettelin H."/>
            <person name="Glass J.I."/>
            <person name="Rusch D."/>
            <person name="Podicherti R."/>
            <person name="Tsui H.-C.T."/>
            <person name="Winkler M.E."/>
        </authorList>
    </citation>
    <scope>NUCLEOTIDE SEQUENCE</scope>
</reference>
<dbReference type="GO" id="GO:1990281">
    <property type="term" value="C:efflux pump complex"/>
    <property type="evidence" value="ECO:0007669"/>
    <property type="project" value="TreeGrafter"/>
</dbReference>
<feature type="non-terminal residue" evidence="6">
    <location>
        <position position="210"/>
    </location>
</feature>
<comment type="subcellular location">
    <subcellularLocation>
        <location evidence="1">Cell outer membrane</location>
    </subcellularLocation>
</comment>
<name>A0A382WWS7_9ZZZZ</name>
<gene>
    <name evidence="6" type="ORF">METZ01_LOCUS415649</name>
</gene>
<dbReference type="EMBL" id="UINC01162827">
    <property type="protein sequence ID" value="SVD62795.1"/>
    <property type="molecule type" value="Genomic_DNA"/>
</dbReference>
<evidence type="ECO:0000256" key="3">
    <source>
        <dbReference type="ARBA" id="ARBA00022692"/>
    </source>
</evidence>
<keyword evidence="3" id="KW-0812">Transmembrane</keyword>
<dbReference type="InterPro" id="IPR051906">
    <property type="entry name" value="TolC-like"/>
</dbReference>
<dbReference type="GO" id="GO:0015288">
    <property type="term" value="F:porin activity"/>
    <property type="evidence" value="ECO:0007669"/>
    <property type="project" value="TreeGrafter"/>
</dbReference>
<dbReference type="SUPFAM" id="SSF56954">
    <property type="entry name" value="Outer membrane efflux proteins (OEP)"/>
    <property type="match status" value="1"/>
</dbReference>
<evidence type="ECO:0000256" key="1">
    <source>
        <dbReference type="ARBA" id="ARBA00004442"/>
    </source>
</evidence>
<sequence>MKNILFFKLSIYFFSLFLILVSVANANDPLSLTLKETIERVLKNNISISVQSYNSKINEQFIFEKEADFDPTLDFEFKFGEETRQSSSSSSLSDAKNRNQDYDWDFSVSQKFVTGGDYELSMDNNRNRTSSSLTSLNPTYSSDLALTVTQPLLKDFGIDLNKRKIYIAKNDQKISDHQFTEKVIDILTEAENIYWDLVFSIEDLKVKETS</sequence>
<evidence type="ECO:0000256" key="4">
    <source>
        <dbReference type="ARBA" id="ARBA00023136"/>
    </source>
</evidence>
<protein>
    <submittedName>
        <fullName evidence="6">Uncharacterized protein</fullName>
    </submittedName>
</protein>